<organism evidence="1 2">
    <name type="scientific">Pluteus cervinus</name>
    <dbReference type="NCBI Taxonomy" id="181527"/>
    <lineage>
        <taxon>Eukaryota</taxon>
        <taxon>Fungi</taxon>
        <taxon>Dikarya</taxon>
        <taxon>Basidiomycota</taxon>
        <taxon>Agaricomycotina</taxon>
        <taxon>Agaricomycetes</taxon>
        <taxon>Agaricomycetidae</taxon>
        <taxon>Agaricales</taxon>
        <taxon>Pluteineae</taxon>
        <taxon>Pluteaceae</taxon>
        <taxon>Pluteus</taxon>
    </lineage>
</organism>
<keyword evidence="2" id="KW-1185">Reference proteome</keyword>
<sequence length="368" mass="40290">MAHHRSNSAATISSLTSLTSLTSNSSITSVEIYNNLKPEISAVEGSQSSLQELVEGAEKIIRKKFSSNSKCVYTYGKGATKNSVNLNQIMLAMLDRAEECGGEDGKRYVASTIVACSRNKTDEETVDTLAAVGTTWLTHFLFVFKTSRSCERQPNKELHELTTPTIQTTASSVGQDPGSRSPAMHDKVIKRAGYKCALTGFQDSTNPTLEVGLTRLSLETAHILRRAVVQFNPDNKSDSFKSAVTTFDILKDATYSVFVYQDQGILRKPEGDLITFTDRSGNYTPFSNQPDHKGVALPNPHYLAIHAAIAGVLNMSGAGKFLEEVLDHYKDGGGNLPAVRCFPELEKLMVEEELREILTTTLQSVKVQ</sequence>
<protein>
    <submittedName>
        <fullName evidence="1">Uncharacterized protein</fullName>
    </submittedName>
</protein>
<proteinExistence type="predicted"/>
<name>A0ACD3A7Q2_9AGAR</name>
<accession>A0ACD3A7Q2</accession>
<dbReference type="Proteomes" id="UP000308600">
    <property type="component" value="Unassembled WGS sequence"/>
</dbReference>
<reference evidence="1 2" key="1">
    <citation type="journal article" date="2019" name="Nat. Ecol. Evol.">
        <title>Megaphylogeny resolves global patterns of mushroom evolution.</title>
        <authorList>
            <person name="Varga T."/>
            <person name="Krizsan K."/>
            <person name="Foldi C."/>
            <person name="Dima B."/>
            <person name="Sanchez-Garcia M."/>
            <person name="Sanchez-Ramirez S."/>
            <person name="Szollosi G.J."/>
            <person name="Szarkandi J.G."/>
            <person name="Papp V."/>
            <person name="Albert L."/>
            <person name="Andreopoulos W."/>
            <person name="Angelini C."/>
            <person name="Antonin V."/>
            <person name="Barry K.W."/>
            <person name="Bougher N.L."/>
            <person name="Buchanan P."/>
            <person name="Buyck B."/>
            <person name="Bense V."/>
            <person name="Catcheside P."/>
            <person name="Chovatia M."/>
            <person name="Cooper J."/>
            <person name="Damon W."/>
            <person name="Desjardin D."/>
            <person name="Finy P."/>
            <person name="Geml J."/>
            <person name="Haridas S."/>
            <person name="Hughes K."/>
            <person name="Justo A."/>
            <person name="Karasinski D."/>
            <person name="Kautmanova I."/>
            <person name="Kiss B."/>
            <person name="Kocsube S."/>
            <person name="Kotiranta H."/>
            <person name="LaButti K.M."/>
            <person name="Lechner B.E."/>
            <person name="Liimatainen K."/>
            <person name="Lipzen A."/>
            <person name="Lukacs Z."/>
            <person name="Mihaltcheva S."/>
            <person name="Morgado L.N."/>
            <person name="Niskanen T."/>
            <person name="Noordeloos M.E."/>
            <person name="Ohm R.A."/>
            <person name="Ortiz-Santana B."/>
            <person name="Ovrebo C."/>
            <person name="Racz N."/>
            <person name="Riley R."/>
            <person name="Savchenko A."/>
            <person name="Shiryaev A."/>
            <person name="Soop K."/>
            <person name="Spirin V."/>
            <person name="Szebenyi C."/>
            <person name="Tomsovsky M."/>
            <person name="Tulloss R.E."/>
            <person name="Uehling J."/>
            <person name="Grigoriev I.V."/>
            <person name="Vagvolgyi C."/>
            <person name="Papp T."/>
            <person name="Martin F.M."/>
            <person name="Miettinen O."/>
            <person name="Hibbett D.S."/>
            <person name="Nagy L.G."/>
        </authorList>
    </citation>
    <scope>NUCLEOTIDE SEQUENCE [LARGE SCALE GENOMIC DNA]</scope>
    <source>
        <strain evidence="1 2">NL-1719</strain>
    </source>
</reference>
<dbReference type="EMBL" id="ML208621">
    <property type="protein sequence ID" value="TFK61898.1"/>
    <property type="molecule type" value="Genomic_DNA"/>
</dbReference>
<gene>
    <name evidence="1" type="ORF">BDN72DRAFT_903699</name>
</gene>
<evidence type="ECO:0000313" key="1">
    <source>
        <dbReference type="EMBL" id="TFK61898.1"/>
    </source>
</evidence>
<evidence type="ECO:0000313" key="2">
    <source>
        <dbReference type="Proteomes" id="UP000308600"/>
    </source>
</evidence>